<dbReference type="InterPro" id="IPR002686">
    <property type="entry name" value="Transposase_17"/>
</dbReference>
<evidence type="ECO:0000313" key="3">
    <source>
        <dbReference type="Proteomes" id="UP000609064"/>
    </source>
</evidence>
<feature type="domain" description="Transposase IS200-like" evidence="1">
    <location>
        <begin position="9"/>
        <end position="147"/>
    </location>
</feature>
<dbReference type="Gene3D" id="3.30.70.1290">
    <property type="entry name" value="Transposase IS200-like"/>
    <property type="match status" value="1"/>
</dbReference>
<dbReference type="GO" id="GO:0006313">
    <property type="term" value="P:DNA transposition"/>
    <property type="evidence" value="ECO:0007669"/>
    <property type="project" value="InterPro"/>
</dbReference>
<gene>
    <name evidence="2" type="ORF">GCM10011514_14720</name>
</gene>
<reference evidence="2" key="1">
    <citation type="journal article" date="2014" name="Int. J. Syst. Evol. Microbiol.">
        <title>Complete genome sequence of Corynebacterium casei LMG S-19264T (=DSM 44701T), isolated from a smear-ripened cheese.</title>
        <authorList>
            <consortium name="US DOE Joint Genome Institute (JGI-PGF)"/>
            <person name="Walter F."/>
            <person name="Albersmeier A."/>
            <person name="Kalinowski J."/>
            <person name="Ruckert C."/>
        </authorList>
    </citation>
    <scope>NUCLEOTIDE SEQUENCE</scope>
    <source>
        <strain evidence="2">CGMCC 1.15958</strain>
    </source>
</reference>
<dbReference type="AlphaFoldDB" id="A0A917DM33"/>
<evidence type="ECO:0000313" key="2">
    <source>
        <dbReference type="EMBL" id="GGD51556.1"/>
    </source>
</evidence>
<dbReference type="NCBIfam" id="NF047646">
    <property type="entry name" value="REP_Tyr_transpos"/>
    <property type="match status" value="1"/>
</dbReference>
<protein>
    <submittedName>
        <fullName evidence="2">Transposase</fullName>
    </submittedName>
</protein>
<dbReference type="PANTHER" id="PTHR36966:SF1">
    <property type="entry name" value="REP-ASSOCIATED TYROSINE TRANSPOSASE"/>
    <property type="match status" value="1"/>
</dbReference>
<dbReference type="InterPro" id="IPR052715">
    <property type="entry name" value="RAYT_transposase"/>
</dbReference>
<evidence type="ECO:0000259" key="1">
    <source>
        <dbReference type="SMART" id="SM01321"/>
    </source>
</evidence>
<dbReference type="SUPFAM" id="SSF143422">
    <property type="entry name" value="Transposase IS200-like"/>
    <property type="match status" value="1"/>
</dbReference>
<dbReference type="RefSeq" id="WP_188765417.1">
    <property type="nucleotide sequence ID" value="NZ_BMKK01000003.1"/>
</dbReference>
<accession>A0A917DM33</accession>
<keyword evidence="3" id="KW-1185">Reference proteome</keyword>
<dbReference type="GO" id="GO:0043565">
    <property type="term" value="F:sequence-specific DNA binding"/>
    <property type="evidence" value="ECO:0007669"/>
    <property type="project" value="TreeGrafter"/>
</dbReference>
<reference evidence="2" key="2">
    <citation type="submission" date="2020-09" db="EMBL/GenBank/DDBJ databases">
        <authorList>
            <person name="Sun Q."/>
            <person name="Zhou Y."/>
        </authorList>
    </citation>
    <scope>NUCLEOTIDE SEQUENCE</scope>
    <source>
        <strain evidence="2">CGMCC 1.15958</strain>
    </source>
</reference>
<dbReference type="InterPro" id="IPR036515">
    <property type="entry name" value="Transposase_17_sf"/>
</dbReference>
<organism evidence="2 3">
    <name type="scientific">Emticicia aquatilis</name>
    <dbReference type="NCBI Taxonomy" id="1537369"/>
    <lineage>
        <taxon>Bacteria</taxon>
        <taxon>Pseudomonadati</taxon>
        <taxon>Bacteroidota</taxon>
        <taxon>Cytophagia</taxon>
        <taxon>Cytophagales</taxon>
        <taxon>Leadbetterellaceae</taxon>
        <taxon>Emticicia</taxon>
    </lineage>
</organism>
<dbReference type="EMBL" id="BMKK01000003">
    <property type="protein sequence ID" value="GGD51556.1"/>
    <property type="molecule type" value="Genomic_DNA"/>
</dbReference>
<dbReference type="PANTHER" id="PTHR36966">
    <property type="entry name" value="REP-ASSOCIATED TYROSINE TRANSPOSASE"/>
    <property type="match status" value="1"/>
</dbReference>
<dbReference type="GO" id="GO:0004803">
    <property type="term" value="F:transposase activity"/>
    <property type="evidence" value="ECO:0007669"/>
    <property type="project" value="InterPro"/>
</dbReference>
<dbReference type="Proteomes" id="UP000609064">
    <property type="component" value="Unassembled WGS sequence"/>
</dbReference>
<name>A0A917DM33_9BACT</name>
<dbReference type="Pfam" id="PF01797">
    <property type="entry name" value="Y1_Tnp"/>
    <property type="match status" value="1"/>
</dbReference>
<dbReference type="SMART" id="SM01321">
    <property type="entry name" value="Y1_Tnp"/>
    <property type="match status" value="1"/>
</dbReference>
<sequence length="193" mass="22625">MSQGYQIINQSAIHYLTFQVVDWVDVFSRQLYRDIVLDSFRYCQKEKGLWLYSYVIMSNHIHLIAASKDAKLSDLIRDIKKFTAAKILKAIETEPESRREWMLKRFEFAARSKSNMTSSQFWTHENHAVEIFSDKFFFQKADYIHQNPVRAGIVAKAEDYLYSSASNFMDKGGLIGVEYYGTRVIDTNRNITF</sequence>
<proteinExistence type="predicted"/>
<comment type="caution">
    <text evidence="2">The sequence shown here is derived from an EMBL/GenBank/DDBJ whole genome shotgun (WGS) entry which is preliminary data.</text>
</comment>